<name>A0ACA9NEJ3_9GLOM</name>
<proteinExistence type="predicted"/>
<keyword evidence="2" id="KW-1185">Reference proteome</keyword>
<evidence type="ECO:0000313" key="1">
    <source>
        <dbReference type="EMBL" id="CAG8645700.1"/>
    </source>
</evidence>
<comment type="caution">
    <text evidence="1">The sequence shown here is derived from an EMBL/GenBank/DDBJ whole genome shotgun (WGS) entry which is preliminary data.</text>
</comment>
<organism evidence="1 2">
    <name type="scientific">Racocetra persica</name>
    <dbReference type="NCBI Taxonomy" id="160502"/>
    <lineage>
        <taxon>Eukaryota</taxon>
        <taxon>Fungi</taxon>
        <taxon>Fungi incertae sedis</taxon>
        <taxon>Mucoromycota</taxon>
        <taxon>Glomeromycotina</taxon>
        <taxon>Glomeromycetes</taxon>
        <taxon>Diversisporales</taxon>
        <taxon>Gigasporaceae</taxon>
        <taxon>Racocetra</taxon>
    </lineage>
</organism>
<reference evidence="1" key="1">
    <citation type="submission" date="2021-06" db="EMBL/GenBank/DDBJ databases">
        <authorList>
            <person name="Kallberg Y."/>
            <person name="Tangrot J."/>
            <person name="Rosling A."/>
        </authorList>
    </citation>
    <scope>NUCLEOTIDE SEQUENCE</scope>
    <source>
        <strain evidence="1">MA461A</strain>
    </source>
</reference>
<protein>
    <submittedName>
        <fullName evidence="1">21270_t:CDS:1</fullName>
    </submittedName>
</protein>
<evidence type="ECO:0000313" key="2">
    <source>
        <dbReference type="Proteomes" id="UP000789920"/>
    </source>
</evidence>
<dbReference type="Proteomes" id="UP000789920">
    <property type="component" value="Unassembled WGS sequence"/>
</dbReference>
<accession>A0ACA9NEJ3</accession>
<dbReference type="EMBL" id="CAJVQC010013183">
    <property type="protein sequence ID" value="CAG8645700.1"/>
    <property type="molecule type" value="Genomic_DNA"/>
</dbReference>
<sequence length="178" mass="21163">MEKNDGNKELQILDPDSNKELQILGPDANETNEADIDYEDNEDIDLQFSITSVFYIHLPQYLDPGNYQPVILGSCATLGKWKVPKVLLHQINNSTLWVSDPVRIPTHVEDIFYKYAICRREKNWFRKDKLVVDYFEGFGGERTNRKMEFLENHYDLWQDNYNMKLNMRFLKNDFQFVK</sequence>
<feature type="non-terminal residue" evidence="1">
    <location>
        <position position="178"/>
    </location>
</feature>
<gene>
    <name evidence="1" type="ORF">RPERSI_LOCUS7659</name>
</gene>